<comment type="caution">
    <text evidence="8">The sequence shown here is derived from an EMBL/GenBank/DDBJ whole genome shotgun (WGS) entry which is preliminary data.</text>
</comment>
<keyword evidence="8" id="KW-0282">Flagellum</keyword>
<evidence type="ECO:0000256" key="2">
    <source>
        <dbReference type="ARBA" id="ARBA00009677"/>
    </source>
</evidence>
<keyword evidence="9" id="KW-1185">Reference proteome</keyword>
<organism evidence="8 9">
    <name type="scientific">Paenibacillus cookii</name>
    <dbReference type="NCBI Taxonomy" id="157839"/>
    <lineage>
        <taxon>Bacteria</taxon>
        <taxon>Bacillati</taxon>
        <taxon>Bacillota</taxon>
        <taxon>Bacilli</taxon>
        <taxon>Bacillales</taxon>
        <taxon>Paenibacillaceae</taxon>
        <taxon>Paenibacillus</taxon>
    </lineage>
</organism>
<evidence type="ECO:0000256" key="1">
    <source>
        <dbReference type="ARBA" id="ARBA00004117"/>
    </source>
</evidence>
<comment type="similarity">
    <text evidence="2 6">Belongs to the flagella basal body rod proteins family.</text>
</comment>
<dbReference type="PIRSF" id="PIRSF002889">
    <property type="entry name" value="Rod_FlgB"/>
    <property type="match status" value="1"/>
</dbReference>
<reference evidence="8 9" key="1">
    <citation type="submission" date="2021-03" db="EMBL/GenBank/DDBJ databases">
        <title>Antimicrobial resistance genes in bacteria isolated from Japanese honey, and their potential for conferring macrolide and lincosamide resistance in the American foulbrood pathogen Paenibacillus larvae.</title>
        <authorList>
            <person name="Okamoto M."/>
            <person name="Kumagai M."/>
            <person name="Kanamori H."/>
            <person name="Takamatsu D."/>
        </authorList>
    </citation>
    <scope>NUCLEOTIDE SEQUENCE [LARGE SCALE GENOMIC DNA]</scope>
    <source>
        <strain evidence="8 9">J21TS3</strain>
    </source>
</reference>
<keyword evidence="4 6" id="KW-0975">Bacterial flagellum</keyword>
<comment type="function">
    <text evidence="5 6">Structural component of flagellum, the bacterial motility apparatus. Part of the rod structure of flagellar basal body.</text>
</comment>
<dbReference type="EMBL" id="BORW01000006">
    <property type="protein sequence ID" value="GIO66818.1"/>
    <property type="molecule type" value="Genomic_DNA"/>
</dbReference>
<protein>
    <recommendedName>
        <fullName evidence="3 6">Flagellar basal body rod protein FlgB</fullName>
    </recommendedName>
</protein>
<dbReference type="PANTHER" id="PTHR30435">
    <property type="entry name" value="FLAGELLAR PROTEIN"/>
    <property type="match status" value="1"/>
</dbReference>
<proteinExistence type="inferred from homology"/>
<evidence type="ECO:0000256" key="3">
    <source>
        <dbReference type="ARBA" id="ARBA00014376"/>
    </source>
</evidence>
<feature type="domain" description="Flagellar basal body rod protein N-terminal" evidence="7">
    <location>
        <begin position="15"/>
        <end position="38"/>
    </location>
</feature>
<evidence type="ECO:0000259" key="7">
    <source>
        <dbReference type="Pfam" id="PF00460"/>
    </source>
</evidence>
<evidence type="ECO:0000313" key="8">
    <source>
        <dbReference type="EMBL" id="GIO66818.1"/>
    </source>
</evidence>
<dbReference type="PANTHER" id="PTHR30435:SF12">
    <property type="entry name" value="FLAGELLAR BASAL BODY ROD PROTEIN FLGB"/>
    <property type="match status" value="1"/>
</dbReference>
<name>A0ABQ4LUL0_9BACL</name>
<dbReference type="InterPro" id="IPR001444">
    <property type="entry name" value="Flag_bb_rod_N"/>
</dbReference>
<dbReference type="InterPro" id="IPR006300">
    <property type="entry name" value="FlgB"/>
</dbReference>
<dbReference type="Proteomes" id="UP000680638">
    <property type="component" value="Unassembled WGS sequence"/>
</dbReference>
<comment type="subunit">
    <text evidence="6">The basal body constitutes a major portion of the flagellar organelle and consists of a number of rings mounted on a central rod.</text>
</comment>
<dbReference type="RefSeq" id="WP_036706893.1">
    <property type="nucleotide sequence ID" value="NZ_BORW01000006.1"/>
</dbReference>
<evidence type="ECO:0000313" key="9">
    <source>
        <dbReference type="Proteomes" id="UP000680638"/>
    </source>
</evidence>
<keyword evidence="8" id="KW-0966">Cell projection</keyword>
<comment type="subcellular location">
    <subcellularLocation>
        <location evidence="1 6">Bacterial flagellum basal body</location>
    </subcellularLocation>
</comment>
<dbReference type="Pfam" id="PF00460">
    <property type="entry name" value="Flg_bb_rod"/>
    <property type="match status" value="1"/>
</dbReference>
<evidence type="ECO:0000256" key="5">
    <source>
        <dbReference type="ARBA" id="ARBA00024934"/>
    </source>
</evidence>
<evidence type="ECO:0000256" key="4">
    <source>
        <dbReference type="ARBA" id="ARBA00023143"/>
    </source>
</evidence>
<sequence length="136" mass="15387">MDLLNSTSFRLMEAGLRAANIRQNVISNNIANEETPYFKRSDVSFENLLQQEMNDGAMPRLRGKVTDPRHFVIGPANSIPEPVVTTDRSTAMNNNRNNVDVDSEMANLAANQIQYNSYIQQINEQIKMMRVAVEGR</sequence>
<keyword evidence="8" id="KW-0969">Cilium</keyword>
<gene>
    <name evidence="8" type="ORF">J21TS3_16390</name>
</gene>
<evidence type="ECO:0000256" key="6">
    <source>
        <dbReference type="PIRNR" id="PIRNR002889"/>
    </source>
</evidence>
<dbReference type="NCBIfam" id="TIGR01396">
    <property type="entry name" value="FlgB"/>
    <property type="match status" value="1"/>
</dbReference>
<accession>A0ABQ4LUL0</accession>